<dbReference type="Pfam" id="PF02779">
    <property type="entry name" value="Transket_pyr"/>
    <property type="match status" value="1"/>
</dbReference>
<feature type="binding site" evidence="11">
    <location>
        <position position="182"/>
    </location>
    <ligand>
        <name>Mg(2+)</name>
        <dbReference type="ChEBI" id="CHEBI:18420"/>
    </ligand>
</feature>
<dbReference type="FunFam" id="3.40.50.920:FF:000002">
    <property type="entry name" value="1-deoxy-D-xylulose-5-phosphate synthase"/>
    <property type="match status" value="1"/>
</dbReference>
<dbReference type="UniPathway" id="UPA00064">
    <property type="reaction ID" value="UER00091"/>
</dbReference>
<organism evidence="13 14">
    <name type="scientific">Cysteiniphilum litorale</name>
    <dbReference type="NCBI Taxonomy" id="2056700"/>
    <lineage>
        <taxon>Bacteria</taxon>
        <taxon>Pseudomonadati</taxon>
        <taxon>Pseudomonadota</taxon>
        <taxon>Gammaproteobacteria</taxon>
        <taxon>Thiotrichales</taxon>
        <taxon>Fastidiosibacteraceae</taxon>
        <taxon>Cysteiniphilum</taxon>
    </lineage>
</organism>
<dbReference type="InterPro" id="IPR005477">
    <property type="entry name" value="Dxylulose-5-P_synthase"/>
</dbReference>
<keyword evidence="5 11" id="KW-0479">Metal-binding</keyword>
<dbReference type="InterPro" id="IPR049557">
    <property type="entry name" value="Transketolase_CS"/>
</dbReference>
<keyword evidence="4 11" id="KW-0808">Transferase</keyword>
<reference evidence="13" key="2">
    <citation type="submission" date="2020-09" db="EMBL/GenBank/DDBJ databases">
        <authorList>
            <person name="Sun Q."/>
            <person name="Zhou Y."/>
        </authorList>
    </citation>
    <scope>NUCLEOTIDE SEQUENCE</scope>
    <source>
        <strain evidence="13">CGMCC 1.15758</strain>
    </source>
</reference>
<feature type="domain" description="Transketolase-like pyrimidine-binding" evidence="12">
    <location>
        <begin position="320"/>
        <end position="484"/>
    </location>
</feature>
<dbReference type="PROSITE" id="PS00801">
    <property type="entry name" value="TRANSKETOLASE_1"/>
    <property type="match status" value="1"/>
</dbReference>
<keyword evidence="9 11" id="KW-0414">Isoprene biosynthesis</keyword>
<comment type="cofactor">
    <cofactor evidence="11">
        <name>Mg(2+)</name>
        <dbReference type="ChEBI" id="CHEBI:18420"/>
    </cofactor>
    <text evidence="11">Binds 1 Mg(2+) ion per subunit.</text>
</comment>
<feature type="binding site" evidence="11">
    <location>
        <begin position="154"/>
        <end position="155"/>
    </location>
    <ligand>
        <name>thiamine diphosphate</name>
        <dbReference type="ChEBI" id="CHEBI:58937"/>
    </ligand>
</feature>
<evidence type="ECO:0000256" key="8">
    <source>
        <dbReference type="ARBA" id="ARBA00023052"/>
    </source>
</evidence>
<keyword evidence="6 11" id="KW-0460">Magnesium</keyword>
<comment type="subunit">
    <text evidence="3 11">Homodimer.</text>
</comment>
<feature type="binding site" evidence="11">
    <location>
        <position position="81"/>
    </location>
    <ligand>
        <name>thiamine diphosphate</name>
        <dbReference type="ChEBI" id="CHEBI:58937"/>
    </ligand>
</feature>
<dbReference type="SUPFAM" id="SSF52922">
    <property type="entry name" value="TK C-terminal domain-like"/>
    <property type="match status" value="1"/>
</dbReference>
<evidence type="ECO:0000256" key="1">
    <source>
        <dbReference type="ARBA" id="ARBA00004980"/>
    </source>
</evidence>
<dbReference type="RefSeq" id="WP_117004037.1">
    <property type="nucleotide sequence ID" value="NZ_BMJS01000001.1"/>
</dbReference>
<protein>
    <recommendedName>
        <fullName evidence="11">1-deoxy-D-xylulose-5-phosphate synthase</fullName>
        <ecNumber evidence="11">2.2.1.7</ecNumber>
    </recommendedName>
    <alternativeName>
        <fullName evidence="11">1-deoxyxylulose-5-phosphate synthase</fullName>
        <shortName evidence="11">DXP synthase</shortName>
        <shortName evidence="11">DXPS</shortName>
    </alternativeName>
</protein>
<dbReference type="CDD" id="cd07033">
    <property type="entry name" value="TPP_PYR_DXS_TK_like"/>
    <property type="match status" value="1"/>
</dbReference>
<dbReference type="EC" id="2.2.1.7" evidence="11"/>
<dbReference type="OrthoDB" id="9803371at2"/>
<evidence type="ECO:0000256" key="9">
    <source>
        <dbReference type="ARBA" id="ARBA00023229"/>
    </source>
</evidence>
<evidence type="ECO:0000256" key="6">
    <source>
        <dbReference type="ARBA" id="ARBA00022842"/>
    </source>
</evidence>
<feature type="binding site" evidence="11">
    <location>
        <begin position="122"/>
        <end position="124"/>
    </location>
    <ligand>
        <name>thiamine diphosphate</name>
        <dbReference type="ChEBI" id="CHEBI:58937"/>
    </ligand>
</feature>
<dbReference type="AlphaFoldDB" id="A0A8J2Z1H7"/>
<dbReference type="SUPFAM" id="SSF52518">
    <property type="entry name" value="Thiamin diphosphate-binding fold (THDP-binding)"/>
    <property type="match status" value="2"/>
</dbReference>
<dbReference type="InterPro" id="IPR020826">
    <property type="entry name" value="Transketolase_BS"/>
</dbReference>
<evidence type="ECO:0000256" key="3">
    <source>
        <dbReference type="ARBA" id="ARBA00011738"/>
    </source>
</evidence>
<evidence type="ECO:0000256" key="7">
    <source>
        <dbReference type="ARBA" id="ARBA00022977"/>
    </source>
</evidence>
<dbReference type="Proteomes" id="UP000636949">
    <property type="component" value="Unassembled WGS sequence"/>
</dbReference>
<proteinExistence type="inferred from homology"/>
<comment type="similarity">
    <text evidence="2 11">Belongs to the transketolase family. DXPS subfamily.</text>
</comment>
<dbReference type="GO" id="GO:0009228">
    <property type="term" value="P:thiamine biosynthetic process"/>
    <property type="evidence" value="ECO:0007669"/>
    <property type="project" value="UniProtKB-UniRule"/>
</dbReference>
<dbReference type="InterPro" id="IPR009014">
    <property type="entry name" value="Transketo_C/PFOR_II"/>
</dbReference>
<dbReference type="GO" id="GO:0016114">
    <property type="term" value="P:terpenoid biosynthetic process"/>
    <property type="evidence" value="ECO:0007669"/>
    <property type="project" value="UniProtKB-UniRule"/>
</dbReference>
<comment type="pathway">
    <text evidence="1 11">Metabolic intermediate biosynthesis; 1-deoxy-D-xylulose 5-phosphate biosynthesis; 1-deoxy-D-xylulose 5-phosphate from D-glyceraldehyde 3-phosphate and pyruvate: step 1/1.</text>
</comment>
<evidence type="ECO:0000256" key="5">
    <source>
        <dbReference type="ARBA" id="ARBA00022723"/>
    </source>
</evidence>
<dbReference type="GO" id="GO:0000287">
    <property type="term" value="F:magnesium ion binding"/>
    <property type="evidence" value="ECO:0007669"/>
    <property type="project" value="UniProtKB-UniRule"/>
</dbReference>
<dbReference type="GO" id="GO:0005829">
    <property type="term" value="C:cytosol"/>
    <property type="evidence" value="ECO:0007669"/>
    <property type="project" value="TreeGrafter"/>
</dbReference>
<comment type="function">
    <text evidence="10 11">Catalyzes the acyloin condensation reaction between C atoms 2 and 3 of pyruvate and glyceraldehyde 3-phosphate to yield 1-deoxy-D-xylulose-5-phosphate (DXP).</text>
</comment>
<keyword evidence="14" id="KW-1185">Reference proteome</keyword>
<reference evidence="13" key="1">
    <citation type="journal article" date="2014" name="Int. J. Syst. Evol. Microbiol.">
        <title>Complete genome sequence of Corynebacterium casei LMG S-19264T (=DSM 44701T), isolated from a smear-ripened cheese.</title>
        <authorList>
            <consortium name="US DOE Joint Genome Institute (JGI-PGF)"/>
            <person name="Walter F."/>
            <person name="Albersmeier A."/>
            <person name="Kalinowski J."/>
            <person name="Ruckert C."/>
        </authorList>
    </citation>
    <scope>NUCLEOTIDE SEQUENCE</scope>
    <source>
        <strain evidence="13">CGMCC 1.15758</strain>
    </source>
</reference>
<dbReference type="Gene3D" id="3.40.50.920">
    <property type="match status" value="1"/>
</dbReference>
<accession>A0A8J2Z1H7</accession>
<comment type="caution">
    <text evidence="13">The sequence shown here is derived from an EMBL/GenBank/DDBJ whole genome shotgun (WGS) entry which is preliminary data.</text>
</comment>
<dbReference type="PROSITE" id="PS00802">
    <property type="entry name" value="TRANSKETOLASE_2"/>
    <property type="match status" value="1"/>
</dbReference>
<dbReference type="Pfam" id="PF13292">
    <property type="entry name" value="DXP_synthase_N"/>
    <property type="match status" value="1"/>
</dbReference>
<dbReference type="PANTHER" id="PTHR43322:SF5">
    <property type="entry name" value="1-DEOXY-D-XYLULOSE-5-PHOSPHATE SYNTHASE, CHLOROPLASTIC"/>
    <property type="match status" value="1"/>
</dbReference>
<keyword evidence="7 11" id="KW-0784">Thiamine biosynthesis</keyword>
<dbReference type="SMART" id="SM00861">
    <property type="entry name" value="Transket_pyr"/>
    <property type="match status" value="1"/>
</dbReference>
<feature type="binding site" evidence="11">
    <location>
        <position position="289"/>
    </location>
    <ligand>
        <name>thiamine diphosphate</name>
        <dbReference type="ChEBI" id="CHEBI:58937"/>
    </ligand>
</feature>
<name>A0A8J2Z1H7_9GAMM</name>
<evidence type="ECO:0000313" key="13">
    <source>
        <dbReference type="EMBL" id="GGF86717.1"/>
    </source>
</evidence>
<dbReference type="GO" id="GO:0030976">
    <property type="term" value="F:thiamine pyrophosphate binding"/>
    <property type="evidence" value="ECO:0007669"/>
    <property type="project" value="UniProtKB-UniRule"/>
</dbReference>
<comment type="cofactor">
    <cofactor evidence="11">
        <name>thiamine diphosphate</name>
        <dbReference type="ChEBI" id="CHEBI:58937"/>
    </cofactor>
    <text evidence="11">Binds 1 thiamine pyrophosphate per subunit.</text>
</comment>
<evidence type="ECO:0000256" key="4">
    <source>
        <dbReference type="ARBA" id="ARBA00022679"/>
    </source>
</evidence>
<evidence type="ECO:0000256" key="10">
    <source>
        <dbReference type="ARBA" id="ARBA00055605"/>
    </source>
</evidence>
<dbReference type="CDD" id="cd02007">
    <property type="entry name" value="TPP_DXS"/>
    <property type="match status" value="1"/>
</dbReference>
<dbReference type="EMBL" id="BMJS01000001">
    <property type="protein sequence ID" value="GGF86717.1"/>
    <property type="molecule type" value="Genomic_DNA"/>
</dbReference>
<dbReference type="NCBIfam" id="NF003933">
    <property type="entry name" value="PRK05444.2-2"/>
    <property type="match status" value="1"/>
</dbReference>
<keyword evidence="8 11" id="KW-0786">Thiamine pyrophosphate</keyword>
<dbReference type="FunFam" id="3.40.50.970:FF:000005">
    <property type="entry name" value="1-deoxy-D-xylulose-5-phosphate synthase"/>
    <property type="match status" value="1"/>
</dbReference>
<evidence type="ECO:0000313" key="14">
    <source>
        <dbReference type="Proteomes" id="UP000636949"/>
    </source>
</evidence>
<gene>
    <name evidence="11 13" type="primary">dxs</name>
    <name evidence="13" type="ORF">GCM10010995_00050</name>
</gene>
<dbReference type="Gene3D" id="3.40.50.970">
    <property type="match status" value="2"/>
</dbReference>
<feature type="binding site" evidence="11">
    <location>
        <position position="371"/>
    </location>
    <ligand>
        <name>thiamine diphosphate</name>
        <dbReference type="ChEBI" id="CHEBI:58937"/>
    </ligand>
</feature>
<dbReference type="Pfam" id="PF02780">
    <property type="entry name" value="Transketolase_C"/>
    <property type="match status" value="1"/>
</dbReference>
<dbReference type="InterPro" id="IPR033248">
    <property type="entry name" value="Transketolase_C"/>
</dbReference>
<feature type="binding site" evidence="11">
    <location>
        <position position="153"/>
    </location>
    <ligand>
        <name>Mg(2+)</name>
        <dbReference type="ChEBI" id="CHEBI:18420"/>
    </ligand>
</feature>
<dbReference type="GO" id="GO:0019288">
    <property type="term" value="P:isopentenyl diphosphate biosynthetic process, methylerythritol 4-phosphate pathway"/>
    <property type="evidence" value="ECO:0007669"/>
    <property type="project" value="TreeGrafter"/>
</dbReference>
<evidence type="ECO:0000256" key="11">
    <source>
        <dbReference type="HAMAP-Rule" id="MF_00315"/>
    </source>
</evidence>
<feature type="binding site" evidence="11">
    <location>
        <position position="182"/>
    </location>
    <ligand>
        <name>thiamine diphosphate</name>
        <dbReference type="ChEBI" id="CHEBI:58937"/>
    </ligand>
</feature>
<dbReference type="GO" id="GO:0008661">
    <property type="term" value="F:1-deoxy-D-xylulose-5-phosphate synthase activity"/>
    <property type="evidence" value="ECO:0007669"/>
    <property type="project" value="UniProtKB-UniRule"/>
</dbReference>
<sequence>MSKTNRANYPLLSKINSPCDLRKLAVSQLTHLATEIRTFLVETLDVSGGHFASSLGALELTIALHYVYDTPNDHLVWDVGHQTYVHKILTGRADELITIKKPGGISGFPKRSESVYDSFGVGHSSTSIGAALGMAEADKLKESNAKSVAIIGDGALTAGMAFEALNHAGGMHSDVLVVLNDNEMSISENVGALTSHLTKILSGSTYNNIRETGKKFLKKLPGAFELAKRLETQAKGMFVPANLFEALNFYYVGPIDGHDIEALVEALKTIKYHDGPKLLHILTKKGKGYEKAEEDPIKFHHVNPQFNSNLATKGVSQAKLSYSNIFGQWLCDMAAKDDKLVGITPAMREGSDLIRFSKEYPKRYYDVAIAEQHAVTFAAGLACEGYKPVVAIYSTFLQRAYDQVIHDVSLQNLDILYAVDRAGIVGADGATHAGIFDLSFMRCIPNTVVMTPSDENECYHMLSLGFKHQGPAMVRYPRGTGTGAEITESFDLKMGQSKCVRQGQKVAILNFGTLLPIAIKAAEQLNATVIDMRFVKPLDTHIIKELANSHEIIITLEENVIMGGAGSAVNEYLIANDLLSKIKVRNIGLPDHYQDHGDKNALLAEVGISVEGIMQLVE</sequence>
<dbReference type="HAMAP" id="MF_00315">
    <property type="entry name" value="DXP_synth"/>
    <property type="match status" value="1"/>
</dbReference>
<comment type="catalytic activity">
    <reaction evidence="11">
        <text>D-glyceraldehyde 3-phosphate + pyruvate + H(+) = 1-deoxy-D-xylulose 5-phosphate + CO2</text>
        <dbReference type="Rhea" id="RHEA:12605"/>
        <dbReference type="ChEBI" id="CHEBI:15361"/>
        <dbReference type="ChEBI" id="CHEBI:15378"/>
        <dbReference type="ChEBI" id="CHEBI:16526"/>
        <dbReference type="ChEBI" id="CHEBI:57792"/>
        <dbReference type="ChEBI" id="CHEBI:59776"/>
        <dbReference type="EC" id="2.2.1.7"/>
    </reaction>
</comment>
<evidence type="ECO:0000256" key="2">
    <source>
        <dbReference type="ARBA" id="ARBA00011081"/>
    </source>
</evidence>
<dbReference type="InterPro" id="IPR005475">
    <property type="entry name" value="Transketolase-like_Pyr-bd"/>
</dbReference>
<dbReference type="NCBIfam" id="TIGR00204">
    <property type="entry name" value="dxs"/>
    <property type="match status" value="1"/>
</dbReference>
<dbReference type="InterPro" id="IPR029061">
    <property type="entry name" value="THDP-binding"/>
</dbReference>
<evidence type="ECO:0000259" key="12">
    <source>
        <dbReference type="SMART" id="SM00861"/>
    </source>
</evidence>
<dbReference type="PANTHER" id="PTHR43322">
    <property type="entry name" value="1-D-DEOXYXYLULOSE 5-PHOSPHATE SYNTHASE-RELATED"/>
    <property type="match status" value="1"/>
</dbReference>